<keyword evidence="2" id="KW-1185">Reference proteome</keyword>
<dbReference type="RefSeq" id="XP_065458978.1">
    <property type="nucleotide sequence ID" value="XM_065602906.1"/>
</dbReference>
<organism evidence="1 2">
    <name type="scientific">Cercospora beticola</name>
    <name type="common">Sugarbeet leaf spot fungus</name>
    <dbReference type="NCBI Taxonomy" id="122368"/>
    <lineage>
        <taxon>Eukaryota</taxon>
        <taxon>Fungi</taxon>
        <taxon>Dikarya</taxon>
        <taxon>Ascomycota</taxon>
        <taxon>Pezizomycotina</taxon>
        <taxon>Dothideomycetes</taxon>
        <taxon>Dothideomycetidae</taxon>
        <taxon>Mycosphaerellales</taxon>
        <taxon>Mycosphaerellaceae</taxon>
        <taxon>Cercospora</taxon>
    </lineage>
</organism>
<name>A0ABZ0NSH5_CERBT</name>
<proteinExistence type="predicted"/>
<evidence type="ECO:0000313" key="2">
    <source>
        <dbReference type="Proteomes" id="UP001302367"/>
    </source>
</evidence>
<gene>
    <name evidence="1" type="ORF">RHO25_007174</name>
</gene>
<dbReference type="EMBL" id="CP134187">
    <property type="protein sequence ID" value="WPB02538.1"/>
    <property type="molecule type" value="Genomic_DNA"/>
</dbReference>
<reference evidence="1 2" key="1">
    <citation type="submission" date="2023-09" db="EMBL/GenBank/DDBJ databases">
        <title>Complete-Gapless Cercospora beticola genome.</title>
        <authorList>
            <person name="Wyatt N.A."/>
            <person name="Spanner R.E."/>
            <person name="Bolton M.D."/>
        </authorList>
    </citation>
    <scope>NUCLEOTIDE SEQUENCE [LARGE SCALE GENOMIC DNA]</scope>
    <source>
        <strain evidence="1">Cb09-40</strain>
    </source>
</reference>
<dbReference type="GeneID" id="90644352"/>
<dbReference type="Proteomes" id="UP001302367">
    <property type="component" value="Chromosome 4"/>
</dbReference>
<protein>
    <submittedName>
        <fullName evidence="1">Uncharacterized protein</fullName>
    </submittedName>
</protein>
<evidence type="ECO:0000313" key="1">
    <source>
        <dbReference type="EMBL" id="WPB02538.1"/>
    </source>
</evidence>
<sequence length="102" mass="11106">MLERHRSAPNFPILLSLTRGTPENPAQRAIAGPQAYSCSAEWSDEVHSIAAAIGGPDAFSAAHELDMSAMSPLPISTPTTNRVEYTARDHAIERRTILFHPI</sequence>
<accession>A0ABZ0NSH5</accession>